<dbReference type="InterPro" id="IPR009079">
    <property type="entry name" value="4_helix_cytokine-like_core"/>
</dbReference>
<dbReference type="InParanoid" id="G3PKZ2"/>
<protein>
    <submittedName>
        <fullName evidence="2">Zmp:0000001127</fullName>
    </submittedName>
</protein>
<feature type="chain" id="PRO_5043410908" evidence="1">
    <location>
        <begin position="26"/>
        <end position="194"/>
    </location>
</feature>
<sequence length="194" mass="21883">MPLVKLYFTPALLLLVLTCPQVSRSLPVTSRGPLKESCVSYANTLLRNITDTLTQMEEHVFNCLQLNVELNMTTSTPSACAPKESKCSGTVKAEFDQESCVTNIGEDLHHYYEFLSAQTDYSSLVSTVLLRLRELMENCFPWSLQIDVSKGAASRDENSFDRRLRLCKVLRGFQVRCITMNRAIGYMNSGEHTK</sequence>
<dbReference type="Proteomes" id="UP000007635">
    <property type="component" value="Chromosome III"/>
</dbReference>
<organism evidence="2 3">
    <name type="scientific">Gasterosteus aculeatus aculeatus</name>
    <name type="common">three-spined stickleback</name>
    <dbReference type="NCBI Taxonomy" id="481459"/>
    <lineage>
        <taxon>Eukaryota</taxon>
        <taxon>Metazoa</taxon>
        <taxon>Chordata</taxon>
        <taxon>Craniata</taxon>
        <taxon>Vertebrata</taxon>
        <taxon>Euteleostomi</taxon>
        <taxon>Actinopterygii</taxon>
        <taxon>Neopterygii</taxon>
        <taxon>Teleostei</taxon>
        <taxon>Neoteleostei</taxon>
        <taxon>Acanthomorphata</taxon>
        <taxon>Eupercaria</taxon>
        <taxon>Perciformes</taxon>
        <taxon>Cottioidei</taxon>
        <taxon>Gasterosteales</taxon>
        <taxon>Gasterosteidae</taxon>
        <taxon>Gasterosteus</taxon>
    </lineage>
</organism>
<feature type="signal peptide" evidence="1">
    <location>
        <begin position="1"/>
        <end position="25"/>
    </location>
</feature>
<dbReference type="SUPFAM" id="SSF47266">
    <property type="entry name" value="4-helical cytokines"/>
    <property type="match status" value="1"/>
</dbReference>
<reference evidence="2" key="2">
    <citation type="submission" date="2025-08" db="UniProtKB">
        <authorList>
            <consortium name="Ensembl"/>
        </authorList>
    </citation>
    <scope>IDENTIFICATION</scope>
</reference>
<dbReference type="eggNOG" id="ENOG502S8JN">
    <property type="taxonomic scope" value="Eukaryota"/>
</dbReference>
<reference evidence="2" key="3">
    <citation type="submission" date="2025-09" db="UniProtKB">
        <authorList>
            <consortium name="Ensembl"/>
        </authorList>
    </citation>
    <scope>IDENTIFICATION</scope>
</reference>
<dbReference type="GeneTree" id="ENSGT00390000016906"/>
<dbReference type="AlphaFoldDB" id="G3PKZ2"/>
<keyword evidence="1" id="KW-0732">Signal</keyword>
<reference evidence="2 3" key="1">
    <citation type="journal article" date="2021" name="G3 (Bethesda)">
        <title>Improved contiguity of the threespine stickleback genome using long-read sequencing.</title>
        <authorList>
            <person name="Nath S."/>
            <person name="Shaw D.E."/>
            <person name="White M.A."/>
        </authorList>
    </citation>
    <scope>NUCLEOTIDE SEQUENCE [LARGE SCALE GENOMIC DNA]</scope>
    <source>
        <strain evidence="2 3">Lake Benthic</strain>
    </source>
</reference>
<dbReference type="Gene3D" id="1.20.1250.10">
    <property type="match status" value="1"/>
</dbReference>
<dbReference type="STRING" id="69293.ENSGACP00000018272"/>
<evidence type="ECO:0000256" key="1">
    <source>
        <dbReference type="SAM" id="SignalP"/>
    </source>
</evidence>
<name>G3PKZ2_GASAC</name>
<keyword evidence="3" id="KW-1185">Reference proteome</keyword>
<accession>G3PKZ2</accession>
<proteinExistence type="predicted"/>
<evidence type="ECO:0000313" key="3">
    <source>
        <dbReference type="Proteomes" id="UP000007635"/>
    </source>
</evidence>
<dbReference type="Ensembl" id="ENSGACT00000018307.2">
    <property type="protein sequence ID" value="ENSGACP00000018272.2"/>
    <property type="gene ID" value="ENSGACG00000013835.2"/>
</dbReference>
<evidence type="ECO:0000313" key="2">
    <source>
        <dbReference type="Ensembl" id="ENSGACP00000018272.2"/>
    </source>
</evidence>
<dbReference type="OMA" id="HYYKFLA"/>